<evidence type="ECO:0000313" key="2">
    <source>
        <dbReference type="EMBL" id="EQB53128.1"/>
    </source>
</evidence>
<name>T0KK00_COLGC</name>
<evidence type="ECO:0000256" key="1">
    <source>
        <dbReference type="SAM" id="MobiDB-lite"/>
    </source>
</evidence>
<proteinExistence type="predicted"/>
<organism evidence="2 3">
    <name type="scientific">Colletotrichum gloeosporioides (strain Cg-14)</name>
    <name type="common">Anthracnose fungus</name>
    <name type="synonym">Glomerella cingulata</name>
    <dbReference type="NCBI Taxonomy" id="1237896"/>
    <lineage>
        <taxon>Eukaryota</taxon>
        <taxon>Fungi</taxon>
        <taxon>Dikarya</taxon>
        <taxon>Ascomycota</taxon>
        <taxon>Pezizomycotina</taxon>
        <taxon>Sordariomycetes</taxon>
        <taxon>Hypocreomycetidae</taxon>
        <taxon>Glomerellales</taxon>
        <taxon>Glomerellaceae</taxon>
        <taxon>Colletotrichum</taxon>
        <taxon>Colletotrichum gloeosporioides species complex</taxon>
    </lineage>
</organism>
<dbReference type="EMBL" id="AMYD01001445">
    <property type="protein sequence ID" value="EQB53128.1"/>
    <property type="molecule type" value="Genomic_DNA"/>
</dbReference>
<dbReference type="HOGENOM" id="CLU_3068551_0_0_1"/>
<gene>
    <name evidence="2" type="ORF">CGLO_07185</name>
</gene>
<feature type="region of interest" description="Disordered" evidence="1">
    <location>
        <begin position="31"/>
        <end position="53"/>
    </location>
</feature>
<comment type="caution">
    <text evidence="2">The sequence shown here is derived from an EMBL/GenBank/DDBJ whole genome shotgun (WGS) entry which is preliminary data.</text>
</comment>
<protein>
    <submittedName>
        <fullName evidence="2">Uncharacterized protein</fullName>
    </submittedName>
</protein>
<reference evidence="3" key="1">
    <citation type="journal article" date="2013" name="Mol. Plant Microbe Interact.">
        <title>Global aspects of pacC regulation of pathogenicity genes in Colletotrichum gloeosporioides as revealed by transcriptome analysis.</title>
        <authorList>
            <person name="Alkan N."/>
            <person name="Meng X."/>
            <person name="Friedlander G."/>
            <person name="Reuveni E."/>
            <person name="Sukno S."/>
            <person name="Sherman A."/>
            <person name="Thon M."/>
            <person name="Fluhr R."/>
            <person name="Prusky D."/>
        </authorList>
    </citation>
    <scope>NUCLEOTIDE SEQUENCE [LARGE SCALE GENOMIC DNA]</scope>
    <source>
        <strain evidence="3">Cg-14</strain>
    </source>
</reference>
<dbReference type="Proteomes" id="UP000015530">
    <property type="component" value="Unassembled WGS sequence"/>
</dbReference>
<sequence length="53" mass="5954">MRQNRFFSGSGPVGWPDCWADYQKFNCIKSSQMESTPDNEIGPEGSRAGRVEV</sequence>
<accession>T0KK00</accession>
<evidence type="ECO:0000313" key="3">
    <source>
        <dbReference type="Proteomes" id="UP000015530"/>
    </source>
</evidence>
<dbReference type="AlphaFoldDB" id="T0KK00"/>